<dbReference type="Proteomes" id="UP001249020">
    <property type="component" value="Unassembled WGS sequence"/>
</dbReference>
<dbReference type="AlphaFoldDB" id="A0AAW8R589"/>
<dbReference type="SUPFAM" id="SSF51161">
    <property type="entry name" value="Trimeric LpxA-like enzymes"/>
    <property type="match status" value="1"/>
</dbReference>
<evidence type="ECO:0000256" key="6">
    <source>
        <dbReference type="ARBA" id="ARBA00055587"/>
    </source>
</evidence>
<sequence length="193" mass="20689">MTSLSEKEKMLQGMEYFPSDKALFADRESAKALCHEFNLFDITDRKGSRALIKRLVGTYAGAWIEPPFYCDYGYNIKLGKNFYANHGLVILDGAQVSFGDDVMIAPGVLISTATHPLDPIKRTKGLETANPITVGNKVWIGMGAKILDGVTIGDNAVIAAGAVVNKDVAANTVVAGVPASVIKTIDSTHKKSD</sequence>
<dbReference type="CDD" id="cd03357">
    <property type="entry name" value="LbH_MAT_GAT"/>
    <property type="match status" value="1"/>
</dbReference>
<dbReference type="SMART" id="SM01266">
    <property type="entry name" value="Mac"/>
    <property type="match status" value="1"/>
</dbReference>
<comment type="similarity">
    <text evidence="1">Belongs to the transferase hexapeptide repeat family.</text>
</comment>
<keyword evidence="5 9" id="KW-0012">Acyltransferase</keyword>
<keyword evidence="4" id="KW-0677">Repeat</keyword>
<evidence type="ECO:0000256" key="2">
    <source>
        <dbReference type="ARBA" id="ARBA00022458"/>
    </source>
</evidence>
<comment type="function">
    <text evidence="6">Acetyltransferase implicated in the O-acetylation of Nod factors.</text>
</comment>
<evidence type="ECO:0000256" key="1">
    <source>
        <dbReference type="ARBA" id="ARBA00007274"/>
    </source>
</evidence>
<dbReference type="EMBL" id="JAVRIE010000002">
    <property type="protein sequence ID" value="MDT0582343.1"/>
    <property type="molecule type" value="Genomic_DNA"/>
</dbReference>
<dbReference type="InterPro" id="IPR051159">
    <property type="entry name" value="Hexapeptide_acetyltransf"/>
</dbReference>
<keyword evidence="3 9" id="KW-0808">Transferase</keyword>
<dbReference type="FunFam" id="2.160.10.10:FF:000025">
    <property type="entry name" value="Hexapeptide-repeat containing-acetyltransferase"/>
    <property type="match status" value="1"/>
</dbReference>
<reference evidence="9 10" key="1">
    <citation type="submission" date="2023-09" db="EMBL/GenBank/DDBJ databases">
        <authorList>
            <person name="Rey-Velasco X."/>
        </authorList>
    </citation>
    <scope>NUCLEOTIDE SEQUENCE [LARGE SCALE GENOMIC DNA]</scope>
    <source>
        <strain evidence="9 10">W409</strain>
    </source>
</reference>
<dbReference type="InterPro" id="IPR001451">
    <property type="entry name" value="Hexapep"/>
</dbReference>
<comment type="caution">
    <text evidence="9">The sequence shown here is derived from an EMBL/GenBank/DDBJ whole genome shotgun (WGS) entry which is preliminary data.</text>
</comment>
<dbReference type="GO" id="GO:0016407">
    <property type="term" value="F:acetyltransferase activity"/>
    <property type="evidence" value="ECO:0007669"/>
    <property type="project" value="InterPro"/>
</dbReference>
<evidence type="ECO:0000313" key="9">
    <source>
        <dbReference type="EMBL" id="MDT0582343.1"/>
    </source>
</evidence>
<dbReference type="PANTHER" id="PTHR23416:SF23">
    <property type="entry name" value="ACETYLTRANSFERASE C18B11.09C-RELATED"/>
    <property type="match status" value="1"/>
</dbReference>
<dbReference type="RefSeq" id="WP_311361107.1">
    <property type="nucleotide sequence ID" value="NZ_JAVRIE010000002.1"/>
</dbReference>
<dbReference type="Pfam" id="PF12464">
    <property type="entry name" value="Mac"/>
    <property type="match status" value="1"/>
</dbReference>
<gene>
    <name evidence="9" type="ORF">RM544_07315</name>
</gene>
<keyword evidence="2" id="KW-0536">Nodulation</keyword>
<evidence type="ECO:0000259" key="8">
    <source>
        <dbReference type="SMART" id="SM01266"/>
    </source>
</evidence>
<organism evidence="9 10">
    <name type="scientific">Brumicola blandensis</name>
    <dbReference type="NCBI Taxonomy" id="3075611"/>
    <lineage>
        <taxon>Bacteria</taxon>
        <taxon>Pseudomonadati</taxon>
        <taxon>Pseudomonadota</taxon>
        <taxon>Gammaproteobacteria</taxon>
        <taxon>Alteromonadales</taxon>
        <taxon>Alteromonadaceae</taxon>
        <taxon>Brumicola</taxon>
    </lineage>
</organism>
<evidence type="ECO:0000256" key="7">
    <source>
        <dbReference type="ARBA" id="ARBA00067695"/>
    </source>
</evidence>
<evidence type="ECO:0000256" key="3">
    <source>
        <dbReference type="ARBA" id="ARBA00022679"/>
    </source>
</evidence>
<evidence type="ECO:0000256" key="4">
    <source>
        <dbReference type="ARBA" id="ARBA00022737"/>
    </source>
</evidence>
<keyword evidence="10" id="KW-1185">Reference proteome</keyword>
<dbReference type="GO" id="GO:0008374">
    <property type="term" value="F:O-acyltransferase activity"/>
    <property type="evidence" value="ECO:0007669"/>
    <property type="project" value="TreeGrafter"/>
</dbReference>
<dbReference type="InterPro" id="IPR018357">
    <property type="entry name" value="Hexapep_transf_CS"/>
</dbReference>
<proteinExistence type="inferred from homology"/>
<evidence type="ECO:0000313" key="10">
    <source>
        <dbReference type="Proteomes" id="UP001249020"/>
    </source>
</evidence>
<dbReference type="InterPro" id="IPR024688">
    <property type="entry name" value="Mac_dom"/>
</dbReference>
<name>A0AAW8R589_9ALTE</name>
<dbReference type="Pfam" id="PF00132">
    <property type="entry name" value="Hexapep"/>
    <property type="match status" value="1"/>
</dbReference>
<protein>
    <recommendedName>
        <fullName evidence="7">Nodulation protein L</fullName>
    </recommendedName>
</protein>
<feature type="domain" description="Maltose/galactoside acetyltransferase" evidence="8">
    <location>
        <begin position="7"/>
        <end position="61"/>
    </location>
</feature>
<dbReference type="InterPro" id="IPR011004">
    <property type="entry name" value="Trimer_LpxA-like_sf"/>
</dbReference>
<dbReference type="Gene3D" id="2.160.10.10">
    <property type="entry name" value="Hexapeptide repeat proteins"/>
    <property type="match status" value="1"/>
</dbReference>
<evidence type="ECO:0000256" key="5">
    <source>
        <dbReference type="ARBA" id="ARBA00023315"/>
    </source>
</evidence>
<dbReference type="PROSITE" id="PS00101">
    <property type="entry name" value="HEXAPEP_TRANSFERASES"/>
    <property type="match status" value="1"/>
</dbReference>
<accession>A0AAW8R589</accession>
<dbReference type="PANTHER" id="PTHR23416">
    <property type="entry name" value="SIALIC ACID SYNTHASE-RELATED"/>
    <property type="match status" value="1"/>
</dbReference>